<keyword evidence="2" id="KW-0812">Transmembrane</keyword>
<evidence type="ECO:0000313" key="4">
    <source>
        <dbReference type="EMBL" id="EST08862.1"/>
    </source>
</evidence>
<protein>
    <recommendedName>
        <fullName evidence="3">DUF1746 domain-containing protein</fullName>
    </recommendedName>
</protein>
<dbReference type="AlphaFoldDB" id="V5GSF6"/>
<feature type="transmembrane region" description="Helical" evidence="2">
    <location>
        <begin position="55"/>
        <end position="75"/>
    </location>
</feature>
<dbReference type="eggNOG" id="ENOG502S8Z6">
    <property type="taxonomic scope" value="Eukaryota"/>
</dbReference>
<dbReference type="EMBL" id="KI545856">
    <property type="protein sequence ID" value="EST08862.1"/>
    <property type="molecule type" value="Genomic_DNA"/>
</dbReference>
<gene>
    <name evidence="4" type="ORF">PSEUBRA_SCAF14g01626</name>
</gene>
<dbReference type="GO" id="GO:0044695">
    <property type="term" value="C:Dsc E3 ubiquitin ligase complex"/>
    <property type="evidence" value="ECO:0007669"/>
    <property type="project" value="InterPro"/>
</dbReference>
<keyword evidence="2" id="KW-0472">Membrane</keyword>
<dbReference type="HOGENOM" id="CLU_858219_0_0_1"/>
<evidence type="ECO:0000256" key="2">
    <source>
        <dbReference type="SAM" id="Phobius"/>
    </source>
</evidence>
<feature type="region of interest" description="Disordered" evidence="1">
    <location>
        <begin position="209"/>
        <end position="269"/>
    </location>
</feature>
<feature type="transmembrane region" description="Helical" evidence="2">
    <location>
        <begin position="101"/>
        <end position="122"/>
    </location>
</feature>
<dbReference type="PANTHER" id="PTHR39405">
    <property type="entry name" value="DSC E3 UBIQUITIN LIGASE COMPLEX SUBUNIT 4"/>
    <property type="match status" value="1"/>
</dbReference>
<dbReference type="OMA" id="NSWPPMW"/>
<sequence length="324" mass="36773">MYFERKELIQSLDLLCYVLFVYTWLLDNRTLSLLFRAVLQWQCHNSIHIQPTWTLPFLVVFLSGINGIFALAHLWSPPSITNTGEALLIDFVGHSYLPGRLQVLTIDMGIWFIQLLLTVVAFETSKDEIKPDDAVSALDDLTSTLEEEDLGQGWDVRDEEANLFGLDEEDVRKRERTSLTHHVAVIRLRPIFDQIRAGQLLDSNPVEEYPVVEPDQPSVDPVPAPTQPDLPRPDTRRLRSFSRRSRPAAFSTLPPVTDEEEPYHGLGPVSADDSWPPMWMILARNMGLASLRDSITGRFGRVLSQTPDRSQYTRVNPDAPPDST</sequence>
<feature type="domain" description="DUF1746" evidence="3">
    <location>
        <begin position="11"/>
        <end position="116"/>
    </location>
</feature>
<dbReference type="Proteomes" id="UP000019377">
    <property type="component" value="Unassembled WGS sequence"/>
</dbReference>
<name>V5GSF6_KALBG</name>
<evidence type="ECO:0000259" key="3">
    <source>
        <dbReference type="Pfam" id="PF08508"/>
    </source>
</evidence>
<dbReference type="GO" id="GO:0032933">
    <property type="term" value="P:SREBP signaling pathway"/>
    <property type="evidence" value="ECO:0007669"/>
    <property type="project" value="InterPro"/>
</dbReference>
<proteinExistence type="predicted"/>
<organism evidence="4 5">
    <name type="scientific">Kalmanozyma brasiliensis (strain GHG001)</name>
    <name type="common">Yeast</name>
    <name type="synonym">Pseudozyma brasiliensis</name>
    <dbReference type="NCBI Taxonomy" id="1365824"/>
    <lineage>
        <taxon>Eukaryota</taxon>
        <taxon>Fungi</taxon>
        <taxon>Dikarya</taxon>
        <taxon>Basidiomycota</taxon>
        <taxon>Ustilaginomycotina</taxon>
        <taxon>Ustilaginomycetes</taxon>
        <taxon>Ustilaginales</taxon>
        <taxon>Ustilaginaceae</taxon>
        <taxon>Kalmanozyma</taxon>
    </lineage>
</organism>
<accession>V5GSF6</accession>
<feature type="region of interest" description="Disordered" evidence="1">
    <location>
        <begin position="304"/>
        <end position="324"/>
    </location>
</feature>
<keyword evidence="2" id="KW-1133">Transmembrane helix</keyword>
<feature type="compositionally biased region" description="Pro residues" evidence="1">
    <location>
        <begin position="220"/>
        <end position="230"/>
    </location>
</feature>
<dbReference type="GO" id="GO:0005783">
    <property type="term" value="C:endoplasmic reticulum"/>
    <property type="evidence" value="ECO:0007669"/>
    <property type="project" value="TreeGrafter"/>
</dbReference>
<evidence type="ECO:0000256" key="1">
    <source>
        <dbReference type="SAM" id="MobiDB-lite"/>
    </source>
</evidence>
<keyword evidence="5" id="KW-1185">Reference proteome</keyword>
<dbReference type="InterPro" id="IPR013715">
    <property type="entry name" value="DUF1746"/>
</dbReference>
<dbReference type="PANTHER" id="PTHR39405:SF1">
    <property type="entry name" value="DSC E3 UBIQUITIN LIGASE COMPLEX SUBUNIT 4"/>
    <property type="match status" value="1"/>
</dbReference>
<reference evidence="5" key="1">
    <citation type="journal article" date="2013" name="Genome Announc.">
        <title>Draft genome sequence of Pseudozyma brasiliensis sp. nov. strain GHG001, a high producer of endo-1,4-xylanase isolated from an insect pest of sugarcane.</title>
        <authorList>
            <person name="Oliveira J.V.D.C."/>
            <person name="dos Santos R.A.C."/>
            <person name="Borges T.A."/>
            <person name="Riano-Pachon D.M."/>
            <person name="Goldman G.H."/>
        </authorList>
    </citation>
    <scope>NUCLEOTIDE SEQUENCE [LARGE SCALE GENOMIC DNA]</scope>
    <source>
        <strain evidence="5">GHG001</strain>
    </source>
</reference>
<dbReference type="Pfam" id="PF08508">
    <property type="entry name" value="DUF1746"/>
    <property type="match status" value="1"/>
</dbReference>
<feature type="compositionally biased region" description="Polar residues" evidence="1">
    <location>
        <begin position="304"/>
        <end position="314"/>
    </location>
</feature>
<dbReference type="OrthoDB" id="5428737at2759"/>
<evidence type="ECO:0000313" key="5">
    <source>
        <dbReference type="Proteomes" id="UP000019377"/>
    </source>
</evidence>
<dbReference type="InterPro" id="IPR038967">
    <property type="entry name" value="Dsc4-like"/>
</dbReference>